<evidence type="ECO:0000313" key="9">
    <source>
        <dbReference type="EMBL" id="HAT3896110.1"/>
    </source>
</evidence>
<dbReference type="Gene3D" id="3.40.1410.10">
    <property type="entry name" value="Chorismate lyase-like"/>
    <property type="match status" value="1"/>
</dbReference>
<dbReference type="Proteomes" id="UP000050520">
    <property type="component" value="Unassembled WGS sequence"/>
</dbReference>
<name>A0A0D7LV14_CITFR</name>
<reference evidence="6" key="9">
    <citation type="submission" date="2022-05" db="EMBL/GenBank/DDBJ databases">
        <authorList>
            <person name="Alioto T."/>
            <person name="Alioto T."/>
            <person name="Gomez Garrido J."/>
        </authorList>
    </citation>
    <scope>NUCLEOTIDE SEQUENCE</scope>
    <source>
        <strain evidence="6">112</strain>
    </source>
</reference>
<dbReference type="EMBL" id="JAWPBU010000007">
    <property type="protein sequence ID" value="MDW2758616.1"/>
    <property type="molecule type" value="Genomic_DNA"/>
</dbReference>
<evidence type="ECO:0000313" key="6">
    <source>
        <dbReference type="EMBL" id="CAH6602365.1"/>
    </source>
</evidence>
<feature type="domain" description="HTH gntR-type" evidence="4">
    <location>
        <begin position="3"/>
        <end position="71"/>
    </location>
</feature>
<evidence type="ECO:0000256" key="2">
    <source>
        <dbReference type="ARBA" id="ARBA00023125"/>
    </source>
</evidence>
<dbReference type="InterPro" id="IPR036388">
    <property type="entry name" value="WH-like_DNA-bd_sf"/>
</dbReference>
<dbReference type="Proteomes" id="UP000789647">
    <property type="component" value="Chromosome"/>
</dbReference>
<dbReference type="EMBL" id="DACSXJ010000002">
    <property type="protein sequence ID" value="HAT3896110.1"/>
    <property type="molecule type" value="Genomic_DNA"/>
</dbReference>
<dbReference type="SMART" id="SM00866">
    <property type="entry name" value="UTRA"/>
    <property type="match status" value="1"/>
</dbReference>
<dbReference type="PROSITE" id="PS50949">
    <property type="entry name" value="HTH_GNTR"/>
    <property type="match status" value="1"/>
</dbReference>
<dbReference type="GO" id="GO:0003700">
    <property type="term" value="F:DNA-binding transcription factor activity"/>
    <property type="evidence" value="ECO:0007669"/>
    <property type="project" value="InterPro"/>
</dbReference>
<reference evidence="10 13" key="2">
    <citation type="journal article" date="2017" name="PLoS ONE">
        <title>Genomic and phenotypic characterisation of fluoroquinolone resistance mechanisms in Enterobacteriaceae in Durban, South Africa.</title>
        <authorList>
            <person name="Osei Sekyere J."/>
            <person name="Amoako D.G."/>
        </authorList>
    </citation>
    <scope>NUCLEOTIDE SEQUENCE [LARGE SCALE GENOMIC DNA]</scope>
    <source>
        <strain evidence="10 13">ST62:944112508</strain>
    </source>
</reference>
<evidence type="ECO:0000313" key="14">
    <source>
        <dbReference type="Proteomes" id="UP000263627"/>
    </source>
</evidence>
<dbReference type="EMBL" id="ABBJDF010000001">
    <property type="protein sequence ID" value="EHT9937257.1"/>
    <property type="molecule type" value="Genomic_DNA"/>
</dbReference>
<reference evidence="15" key="5">
    <citation type="submission" date="2020-06" db="EMBL/GenBank/DDBJ databases">
        <title>REHAB project genomes.</title>
        <authorList>
            <person name="Shaw L.P."/>
        </authorList>
    </citation>
    <scope>NUCLEOTIDE SEQUENCE [LARGE SCALE GENOMIC DNA]</scope>
    <source>
        <strain evidence="15">RHBSTW-00370</strain>
    </source>
</reference>
<evidence type="ECO:0000313" key="8">
    <source>
        <dbReference type="EMBL" id="ELV3679186.1"/>
    </source>
</evidence>
<dbReference type="InterPro" id="IPR028978">
    <property type="entry name" value="Chorismate_lyase_/UTRA_dom_sf"/>
</dbReference>
<reference evidence="13" key="1">
    <citation type="submission" date="2015-09" db="EMBL/GenBank/DDBJ databases">
        <title>Prevalence of NDMs in South Africa.</title>
        <authorList>
            <person name="Osei Sekyere J."/>
            <person name="Govinden U."/>
            <person name="Essack S."/>
            <person name="Haldorsen B."/>
            <person name="Samuelsen O."/>
            <person name="Aasnaes B."/>
            <person name="Sundsfjord A."/>
        </authorList>
    </citation>
    <scope>NUCLEOTIDE SEQUENCE [LARGE SCALE GENOMIC DNA]</scope>
    <source>
        <strain evidence="13">ST62:944112508</strain>
    </source>
</reference>
<dbReference type="InterPro" id="IPR011663">
    <property type="entry name" value="UTRA"/>
</dbReference>
<reference evidence="12" key="7">
    <citation type="journal article" date="2021" name="Microb. Genom.">
        <title>A genomic epidemiological study shows that prevalence of antimicrobial resistance in Enterobacterales is associated with the livestock host, as well as antimicrobial usage.</title>
        <authorList>
            <person name="AbuOun M."/>
            <person name="Jones H."/>
            <person name="Stubberfield E."/>
            <person name="Gilson D."/>
            <person name="Shaw L.P."/>
            <person name="Hubbard A.T.M."/>
            <person name="Chau K.K."/>
            <person name="Sebra R."/>
            <person name="Peto T.E.A."/>
            <person name="Crook D.W."/>
            <person name="Read D.S."/>
            <person name="Gweon H.S."/>
            <person name="Walker A.S."/>
            <person name="Stoesser N."/>
            <person name="Smith R.P."/>
            <person name="Anjum M.F."/>
            <person name="On Behalf Of The Rehab Consortium."/>
        </authorList>
    </citation>
    <scope>NUCLEOTIDE SEQUENCE</scope>
    <source>
        <strain evidence="12">RHBSTW-00370</strain>
    </source>
</reference>
<dbReference type="GeneID" id="87002004"/>
<dbReference type="SMART" id="SM00345">
    <property type="entry name" value="HTH_GNTR"/>
    <property type="match status" value="1"/>
</dbReference>
<keyword evidence="1" id="KW-0805">Transcription regulation</keyword>
<dbReference type="PANTHER" id="PTHR44846:SF1">
    <property type="entry name" value="MANNOSYL-D-GLYCERATE TRANSPORT_METABOLISM SYSTEM REPRESSOR MNGR-RELATED"/>
    <property type="match status" value="1"/>
</dbReference>
<evidence type="ECO:0000313" key="10">
    <source>
        <dbReference type="EMBL" id="KPR56127.1"/>
    </source>
</evidence>
<reference evidence="9" key="6">
    <citation type="submission" date="2020-09" db="EMBL/GenBank/DDBJ databases">
        <authorList>
            <consortium name="NCBI Pathogen Detection Project"/>
        </authorList>
    </citation>
    <scope>NUCLEOTIDE SEQUENCE</scope>
    <source>
        <strain evidence="9">O50</strain>
    </source>
</reference>
<dbReference type="GO" id="GO:0003677">
    <property type="term" value="F:DNA binding"/>
    <property type="evidence" value="ECO:0007669"/>
    <property type="project" value="UniProtKB-KW"/>
</dbReference>
<dbReference type="PANTHER" id="PTHR44846">
    <property type="entry name" value="MANNOSYL-D-GLYCERATE TRANSPORT/METABOLISM SYSTEM REPRESSOR MNGR-RELATED"/>
    <property type="match status" value="1"/>
</dbReference>
<sequence>MKESLYKRIARELAQQISVGTFAPGSLFPTEMELCETWQVSRHTMREALRELTEQGLISRRKGAGTRVCEPKANGVNHPLSHLEDLLLLAKNNLRVIKKIDEIVADIELSQMIGCPPGSRWLHIASTREDAQNPDAPICWTDSYASTDYAKLRTYIRDDPHSLISDLIETHYGIKSHEVHQTITAVGVPKKVAKILNVAPDSPAMRIVRRYLDRDGKVFETTISIHPAGRYTCSIVLKSQSSGE</sequence>
<dbReference type="SUPFAM" id="SSF64288">
    <property type="entry name" value="Chorismate lyase-like"/>
    <property type="match status" value="1"/>
</dbReference>
<evidence type="ECO:0000313" key="7">
    <source>
        <dbReference type="EMBL" id="EHT9937257.1"/>
    </source>
</evidence>
<dbReference type="PRINTS" id="PR00035">
    <property type="entry name" value="HTHGNTR"/>
</dbReference>
<keyword evidence="3" id="KW-0804">Transcription</keyword>
<reference evidence="7" key="8">
    <citation type="submission" date="2021-07" db="EMBL/GenBank/DDBJ databases">
        <authorList>
            <consortium name="Clinical and Environmental Microbiology Branch: Whole genome sequencing antimicrobial resistance pathogens in the healthcare setting"/>
        </authorList>
    </citation>
    <scope>NUCLEOTIDE SEQUENCE</scope>
    <source>
        <strain evidence="7">2021DK-00049</strain>
        <strain evidence="8">2023GN-00287</strain>
    </source>
</reference>
<dbReference type="Proteomes" id="UP000855471">
    <property type="component" value="Unassembled WGS sequence"/>
</dbReference>
<dbReference type="Pfam" id="PF07702">
    <property type="entry name" value="UTRA"/>
    <property type="match status" value="1"/>
</dbReference>
<dbReference type="EMBL" id="LJEB01000031">
    <property type="protein sequence ID" value="KPR56127.1"/>
    <property type="molecule type" value="Genomic_DNA"/>
</dbReference>
<dbReference type="GO" id="GO:0045892">
    <property type="term" value="P:negative regulation of DNA-templated transcription"/>
    <property type="evidence" value="ECO:0007669"/>
    <property type="project" value="TreeGrafter"/>
</dbReference>
<evidence type="ECO:0000313" key="11">
    <source>
        <dbReference type="EMBL" id="MDW2758616.1"/>
    </source>
</evidence>
<dbReference type="Pfam" id="PF00392">
    <property type="entry name" value="GntR"/>
    <property type="match status" value="1"/>
</dbReference>
<dbReference type="Proteomes" id="UP001278087">
    <property type="component" value="Unassembled WGS sequence"/>
</dbReference>
<evidence type="ECO:0000313" key="12">
    <source>
        <dbReference type="EMBL" id="QLV31469.1"/>
    </source>
</evidence>
<gene>
    <name evidence="6" type="ORF">AI2935V1_3359</name>
    <name evidence="5" type="ORF">AM363_11045</name>
    <name evidence="10" type="ORF">AN672_07845</name>
    <name evidence="12" type="ORF">HV178_16470</name>
    <name evidence="9" type="ORF">I9Y29_000494</name>
    <name evidence="7" type="ORF">KY227_000283</name>
    <name evidence="11" type="ORF">RYZ67_09010</name>
    <name evidence="8" type="ORF">SGX49_001581</name>
</gene>
<dbReference type="SUPFAM" id="SSF46785">
    <property type="entry name" value="Winged helix' DNA-binding domain"/>
    <property type="match status" value="1"/>
</dbReference>
<evidence type="ECO:0000256" key="1">
    <source>
        <dbReference type="ARBA" id="ARBA00023015"/>
    </source>
</evidence>
<dbReference type="InterPro" id="IPR036390">
    <property type="entry name" value="WH_DNA-bd_sf"/>
</dbReference>
<dbReference type="CDD" id="cd07377">
    <property type="entry name" value="WHTH_GntR"/>
    <property type="match status" value="1"/>
</dbReference>
<evidence type="ECO:0000256" key="3">
    <source>
        <dbReference type="ARBA" id="ARBA00023163"/>
    </source>
</evidence>
<organism evidence="9">
    <name type="scientific">Citrobacter freundii</name>
    <dbReference type="NCBI Taxonomy" id="546"/>
    <lineage>
        <taxon>Bacteria</taxon>
        <taxon>Pseudomonadati</taxon>
        <taxon>Pseudomonadota</taxon>
        <taxon>Gammaproteobacteria</taxon>
        <taxon>Enterobacterales</taxon>
        <taxon>Enterobacteriaceae</taxon>
        <taxon>Citrobacter</taxon>
        <taxon>Citrobacter freundii complex</taxon>
    </lineage>
</organism>
<evidence type="ECO:0000259" key="4">
    <source>
        <dbReference type="PROSITE" id="PS50949"/>
    </source>
</evidence>
<dbReference type="Proteomes" id="UP000512222">
    <property type="component" value="Chromosome"/>
</dbReference>
<keyword evidence="2" id="KW-0238">DNA-binding</keyword>
<dbReference type="EMBL" id="ABOSXX010000005">
    <property type="protein sequence ID" value="ELV3679186.1"/>
    <property type="molecule type" value="Genomic_DNA"/>
</dbReference>
<reference evidence="11" key="10">
    <citation type="submission" date="2023-10" db="EMBL/GenBank/DDBJ databases">
        <title>Fecal carriage and genetic characteristics of carbapenem-resistant Enterobacterales among healthy adults from four provinces of China.</title>
        <authorList>
            <person name="Li Y."/>
            <person name="Zhang R."/>
        </authorList>
    </citation>
    <scope>NUCLEOTIDE SEQUENCE</scope>
    <source>
        <strain evidence="11">HN-136</strain>
    </source>
</reference>
<proteinExistence type="predicted"/>
<reference evidence="9" key="3">
    <citation type="journal article" date="2018" name="Genome Biol.">
        <title>SKESA: strategic k-mer extension for scrupulous assemblies.</title>
        <authorList>
            <person name="Souvorov A."/>
            <person name="Agarwala R."/>
            <person name="Lipman D.J."/>
        </authorList>
    </citation>
    <scope>NUCLEOTIDE SEQUENCE</scope>
    <source>
        <strain evidence="9">O50</strain>
    </source>
</reference>
<protein>
    <submittedName>
        <fullName evidence="9">GntR family transcriptional regulator</fullName>
    </submittedName>
    <submittedName>
        <fullName evidence="6">Mannosyl-D-glycerate transport/metabolism system repressor MngR</fullName>
    </submittedName>
</protein>
<dbReference type="Proteomes" id="UP001279522">
    <property type="component" value="Unassembled WGS sequence"/>
</dbReference>
<dbReference type="Gene3D" id="1.10.10.10">
    <property type="entry name" value="Winged helix-like DNA-binding domain superfamily/Winged helix DNA-binding domain"/>
    <property type="match status" value="1"/>
</dbReference>
<dbReference type="AlphaFoldDB" id="A0A0D7LV14"/>
<dbReference type="EMBL" id="OW995941">
    <property type="protein sequence ID" value="CAH6602365.1"/>
    <property type="molecule type" value="Genomic_DNA"/>
</dbReference>
<dbReference type="RefSeq" id="WP_016149828.1">
    <property type="nucleotide sequence ID" value="NZ_AP026940.1"/>
</dbReference>
<accession>A0A0D7LV14</accession>
<dbReference type="EMBL" id="CP056573">
    <property type="protein sequence ID" value="QLV31469.1"/>
    <property type="molecule type" value="Genomic_DNA"/>
</dbReference>
<evidence type="ECO:0000313" key="5">
    <source>
        <dbReference type="EMBL" id="AXZ47450.1"/>
    </source>
</evidence>
<dbReference type="Proteomes" id="UP000263627">
    <property type="component" value="Chromosome"/>
</dbReference>
<dbReference type="InterPro" id="IPR050679">
    <property type="entry name" value="Bact_HTH_transcr_reg"/>
</dbReference>
<dbReference type="InterPro" id="IPR000524">
    <property type="entry name" value="Tscrpt_reg_HTH_GntR"/>
</dbReference>
<reference evidence="5 14" key="4">
    <citation type="submission" date="2018-09" db="EMBL/GenBank/DDBJ databases">
        <title>Whole genome sequencing of Citrobacter freundii AR_0116.</title>
        <authorList>
            <person name="Conlan S."/>
            <person name="Thomas P.J."/>
            <person name="Mullikin J."/>
            <person name="Frank K.M."/>
            <person name="Segre J.A."/>
        </authorList>
    </citation>
    <scope>NUCLEOTIDE SEQUENCE [LARGE SCALE GENOMIC DNA]</scope>
    <source>
        <strain evidence="5 14">AR_0116</strain>
    </source>
</reference>
<evidence type="ECO:0000313" key="15">
    <source>
        <dbReference type="Proteomes" id="UP000512222"/>
    </source>
</evidence>
<evidence type="ECO:0000313" key="13">
    <source>
        <dbReference type="Proteomes" id="UP000050520"/>
    </source>
</evidence>
<dbReference type="EMBL" id="CP032184">
    <property type="protein sequence ID" value="AXZ47450.1"/>
    <property type="molecule type" value="Genomic_DNA"/>
</dbReference>